<evidence type="ECO:0000313" key="3">
    <source>
        <dbReference type="Proteomes" id="UP000184330"/>
    </source>
</evidence>
<feature type="compositionally biased region" description="Basic and acidic residues" evidence="1">
    <location>
        <begin position="17"/>
        <end position="33"/>
    </location>
</feature>
<name>A0A1L7WNX8_9HELO</name>
<reference evidence="2 3" key="1">
    <citation type="submission" date="2016-03" db="EMBL/GenBank/DDBJ databases">
        <authorList>
            <person name="Ploux O."/>
        </authorList>
    </citation>
    <scope>NUCLEOTIDE SEQUENCE [LARGE SCALE GENOMIC DNA]</scope>
    <source>
        <strain evidence="2 3">UAMH 11012</strain>
    </source>
</reference>
<proteinExistence type="predicted"/>
<evidence type="ECO:0000313" key="2">
    <source>
        <dbReference type="EMBL" id="CZR54472.1"/>
    </source>
</evidence>
<sequence>MEEVSAEAEEDGDSGDEERKDKGWERIGNERDTGGSVPEAQKNVMGLRTTRRRSVAAIASTWGWHTQTQPQSQGLRSSAVSKDCGYAITLWLPCRRRGRAMEPWSHEAMLKNAAKTISSLQATPNKTDWTNLTATRKHVGYGKRRTKMQPWFSTGSCPHFASSHAIPEPCFHPSMSPRLVGRLGHGASLCAPRPFSTSEPEPPTAFQGC</sequence>
<feature type="region of interest" description="Disordered" evidence="1">
    <location>
        <begin position="1"/>
        <end position="48"/>
    </location>
</feature>
<dbReference type="AlphaFoldDB" id="A0A1L7WNX8"/>
<dbReference type="Proteomes" id="UP000184330">
    <property type="component" value="Unassembled WGS sequence"/>
</dbReference>
<accession>A0A1L7WNX8</accession>
<keyword evidence="3" id="KW-1185">Reference proteome</keyword>
<protein>
    <submittedName>
        <fullName evidence="2">Uncharacterized protein</fullName>
    </submittedName>
</protein>
<evidence type="ECO:0000256" key="1">
    <source>
        <dbReference type="SAM" id="MobiDB-lite"/>
    </source>
</evidence>
<organism evidence="2 3">
    <name type="scientific">Phialocephala subalpina</name>
    <dbReference type="NCBI Taxonomy" id="576137"/>
    <lineage>
        <taxon>Eukaryota</taxon>
        <taxon>Fungi</taxon>
        <taxon>Dikarya</taxon>
        <taxon>Ascomycota</taxon>
        <taxon>Pezizomycotina</taxon>
        <taxon>Leotiomycetes</taxon>
        <taxon>Helotiales</taxon>
        <taxon>Mollisiaceae</taxon>
        <taxon>Phialocephala</taxon>
        <taxon>Phialocephala fortinii species complex</taxon>
    </lineage>
</organism>
<dbReference type="EMBL" id="FJOG01000005">
    <property type="protein sequence ID" value="CZR54472.1"/>
    <property type="molecule type" value="Genomic_DNA"/>
</dbReference>
<feature type="compositionally biased region" description="Acidic residues" evidence="1">
    <location>
        <begin position="1"/>
        <end position="16"/>
    </location>
</feature>
<gene>
    <name evidence="2" type="ORF">PAC_04356</name>
</gene>